<keyword evidence="4" id="KW-0808">Transferase</keyword>
<evidence type="ECO:0000256" key="4">
    <source>
        <dbReference type="ARBA" id="ARBA00022679"/>
    </source>
</evidence>
<evidence type="ECO:0000256" key="3">
    <source>
        <dbReference type="ARBA" id="ARBA00022676"/>
    </source>
</evidence>
<comment type="similarity">
    <text evidence="2">Belongs to the glycosyltransferase 2 family.</text>
</comment>
<accession>A0ABR9J5W0</accession>
<dbReference type="InterPro" id="IPR027791">
    <property type="entry name" value="Galactosyl_T_C"/>
</dbReference>
<evidence type="ECO:0000313" key="7">
    <source>
        <dbReference type="EMBL" id="MBE1514384.1"/>
    </source>
</evidence>
<dbReference type="Proteomes" id="UP000636579">
    <property type="component" value="Unassembled WGS sequence"/>
</dbReference>
<sequence>MKKIRPRAVVITAVHGRHTHLRRMRSGLAASLQQPLRHQVVAMADPEISVLVDGDALLPDGHPLPTEVCELPDAQGRLPLAEARNRGAQRALDSLPHPEDLLIFLDVDCIPAPELVGAYLEAAAQYPEKLLCGPVAYLPELSAEQLDAADATQFAAWAAPHPARPAPAPGEILLGGEHALFWSLSFAVRRAVWERIGGFDEAYTGYGAEDTDFAWRARAAGVELAWVGGARAYHQYHPVSRPPVEHLDDILRNGRLFANTWGHWPMEGWLQEFERMGLVHQVHGDWAAGEAPRTHEDFPKETHEDSQKER</sequence>
<name>A0ABR9J5W0_9MICC</name>
<comment type="pathway">
    <text evidence="1">Cell wall biogenesis; cell wall polysaccharide biosynthesis.</text>
</comment>
<evidence type="ECO:0000259" key="6">
    <source>
        <dbReference type="Pfam" id="PF02709"/>
    </source>
</evidence>
<gene>
    <name evidence="7" type="ORF">H4W26_001139</name>
</gene>
<evidence type="ECO:0000256" key="2">
    <source>
        <dbReference type="ARBA" id="ARBA00006739"/>
    </source>
</evidence>
<dbReference type="PANTHER" id="PTHR43179:SF12">
    <property type="entry name" value="GALACTOFURANOSYLTRANSFERASE GLFT2"/>
    <property type="match status" value="1"/>
</dbReference>
<protein>
    <recommendedName>
        <fullName evidence="6">Galactosyltransferase C-terminal domain-containing protein</fullName>
    </recommendedName>
</protein>
<dbReference type="Pfam" id="PF02709">
    <property type="entry name" value="Glyco_transf_7C"/>
    <property type="match status" value="1"/>
</dbReference>
<dbReference type="SUPFAM" id="SSF53448">
    <property type="entry name" value="Nucleotide-diphospho-sugar transferases"/>
    <property type="match status" value="1"/>
</dbReference>
<dbReference type="EMBL" id="JADBEE010000001">
    <property type="protein sequence ID" value="MBE1514384.1"/>
    <property type="molecule type" value="Genomic_DNA"/>
</dbReference>
<reference evidence="7 8" key="1">
    <citation type="submission" date="2020-10" db="EMBL/GenBank/DDBJ databases">
        <title>Sequencing the genomes of 1000 actinobacteria strains.</title>
        <authorList>
            <person name="Klenk H.-P."/>
        </authorList>
    </citation>
    <scope>NUCLEOTIDE SEQUENCE [LARGE SCALE GENOMIC DNA]</scope>
    <source>
        <strain evidence="7 8">DSM 15474</strain>
    </source>
</reference>
<proteinExistence type="inferred from homology"/>
<feature type="region of interest" description="Disordered" evidence="5">
    <location>
        <begin position="290"/>
        <end position="310"/>
    </location>
</feature>
<feature type="compositionally biased region" description="Basic and acidic residues" evidence="5">
    <location>
        <begin position="292"/>
        <end position="310"/>
    </location>
</feature>
<dbReference type="Gene3D" id="3.90.550.10">
    <property type="entry name" value="Spore Coat Polysaccharide Biosynthesis Protein SpsA, Chain A"/>
    <property type="match status" value="1"/>
</dbReference>
<feature type="domain" description="Galactosyltransferase C-terminal" evidence="6">
    <location>
        <begin position="185"/>
        <end position="237"/>
    </location>
</feature>
<organism evidence="7 8">
    <name type="scientific">Nesterenkonia halotolerans</name>
    <dbReference type="NCBI Taxonomy" id="225325"/>
    <lineage>
        <taxon>Bacteria</taxon>
        <taxon>Bacillati</taxon>
        <taxon>Actinomycetota</taxon>
        <taxon>Actinomycetes</taxon>
        <taxon>Micrococcales</taxon>
        <taxon>Micrococcaceae</taxon>
        <taxon>Nesterenkonia</taxon>
    </lineage>
</organism>
<comment type="caution">
    <text evidence="7">The sequence shown here is derived from an EMBL/GenBank/DDBJ whole genome shotgun (WGS) entry which is preliminary data.</text>
</comment>
<evidence type="ECO:0000256" key="5">
    <source>
        <dbReference type="SAM" id="MobiDB-lite"/>
    </source>
</evidence>
<dbReference type="InterPro" id="IPR029044">
    <property type="entry name" value="Nucleotide-diphossugar_trans"/>
</dbReference>
<evidence type="ECO:0000256" key="1">
    <source>
        <dbReference type="ARBA" id="ARBA00004776"/>
    </source>
</evidence>
<dbReference type="RefSeq" id="WP_192591143.1">
    <property type="nucleotide sequence ID" value="NZ_JADBEE010000001.1"/>
</dbReference>
<evidence type="ECO:0000313" key="8">
    <source>
        <dbReference type="Proteomes" id="UP000636579"/>
    </source>
</evidence>
<keyword evidence="3" id="KW-0328">Glycosyltransferase</keyword>
<keyword evidence="8" id="KW-1185">Reference proteome</keyword>
<dbReference type="PANTHER" id="PTHR43179">
    <property type="entry name" value="RHAMNOSYLTRANSFERASE WBBL"/>
    <property type="match status" value="1"/>
</dbReference>